<reference evidence="1 2" key="1">
    <citation type="submission" date="2023-03" db="EMBL/GenBank/DDBJ databases">
        <title>Strain YYF002 represents a novel species in the genus Winogradskyella isolated from seawater.</title>
        <authorList>
            <person name="Fu Z.-Y."/>
        </authorList>
    </citation>
    <scope>NUCLEOTIDE SEQUENCE [LARGE SCALE GENOMIC DNA]</scope>
    <source>
        <strain evidence="1 2">YYF002</strain>
    </source>
</reference>
<dbReference type="Proteomes" id="UP001529085">
    <property type="component" value="Unassembled WGS sequence"/>
</dbReference>
<sequence>MKPFGFLLILLFTLSSCQKDYNSSKSPYKFISSDTEVVISINELSDFTSSIKEHSILNGIYNKELNKTSEILKNLNTSNKVYVAFLNSSATENLILTKNDSSLFIVDSIPNHISENLPEFNITKTQIDSIIFYHKVLNNVFAASNNLDVIKNLKQNETKNKLTDLLETVENKTIASVIFKSKTSNYSNLLFSNTFKESNDNYSLIDLNFSDNNLHFNGIVTATDSISQILDCFKKTIPQTTKTINIAPATTQSLFSVSFDDYSLFKNNLKKLNSKTPDSTKTFLNFTNEIALADNTLILHSLDANLIVETIEEKSIAETFRDVDIYEFENTAFFKQRLQPIISFETASYFFKHEDFVVFSDNIETLKSFLSDALNDQTIANSEAFKNIESYLSDDASIFIYKNNDKLSEHLGIGLKNYHANVVQYTYEDNYAHVNGVIEEFKKRAASNSVTETFTTGLDAQIISPPQTVENYINNTHDIAVQDTNNVLYLISNSGNILWKKQLQGKILGKIEQIDMYKNGRLQLAFTTPNRLYVLDRNGNDVSPFPRKFNDEITQPLSVFDYDKQKNYRLLVTQDKTLLMYDVKGKAINGFRYKSNSKSITSQPKHFRIGSKDYIVFSTEDNLKILNRQGSVRIDVKDKIRFSNNEVYLYQDKFTSSNTLGQLVQVDTKGKISRKDLNLTDKHNITTTSKTLVSMYENKLYIKTRKLDLDYGVYTAPKIFYLNDKIYITTTDLQSKKVYLFDSQAKSIPNFPVFGTSSAELQKLDKSKGLELITQTDDKTIVVYKLH</sequence>
<evidence type="ECO:0000313" key="1">
    <source>
        <dbReference type="EMBL" id="MDG4716694.1"/>
    </source>
</evidence>
<dbReference type="EMBL" id="JARSBN010000007">
    <property type="protein sequence ID" value="MDG4716694.1"/>
    <property type="molecule type" value="Genomic_DNA"/>
</dbReference>
<dbReference type="SUPFAM" id="SSF50998">
    <property type="entry name" value="Quinoprotein alcohol dehydrogenase-like"/>
    <property type="match status" value="1"/>
</dbReference>
<organism evidence="1 2">
    <name type="scientific">Winogradskyella marincola</name>
    <dbReference type="NCBI Taxonomy" id="3037795"/>
    <lineage>
        <taxon>Bacteria</taxon>
        <taxon>Pseudomonadati</taxon>
        <taxon>Bacteroidota</taxon>
        <taxon>Flavobacteriia</taxon>
        <taxon>Flavobacteriales</taxon>
        <taxon>Flavobacteriaceae</taxon>
        <taxon>Winogradskyella</taxon>
    </lineage>
</organism>
<accession>A0ABT6G3S7</accession>
<name>A0ABT6G3S7_9FLAO</name>
<proteinExistence type="predicted"/>
<dbReference type="RefSeq" id="WP_278006138.1">
    <property type="nucleotide sequence ID" value="NZ_JARSBN010000007.1"/>
</dbReference>
<dbReference type="PROSITE" id="PS51257">
    <property type="entry name" value="PROKAR_LIPOPROTEIN"/>
    <property type="match status" value="1"/>
</dbReference>
<gene>
    <name evidence="1" type="ORF">P7122_12475</name>
</gene>
<protein>
    <submittedName>
        <fullName evidence="1">Ribonuclease HII</fullName>
    </submittedName>
</protein>
<keyword evidence="2" id="KW-1185">Reference proteome</keyword>
<evidence type="ECO:0000313" key="2">
    <source>
        <dbReference type="Proteomes" id="UP001529085"/>
    </source>
</evidence>
<dbReference type="InterPro" id="IPR011047">
    <property type="entry name" value="Quinoprotein_ADH-like_sf"/>
</dbReference>
<comment type="caution">
    <text evidence="1">The sequence shown here is derived from an EMBL/GenBank/DDBJ whole genome shotgun (WGS) entry which is preliminary data.</text>
</comment>